<feature type="transmembrane region" description="Helical" evidence="1">
    <location>
        <begin position="63"/>
        <end position="80"/>
    </location>
</feature>
<dbReference type="AlphaFoldDB" id="A0A1Q3CQK8"/>
<keyword evidence="2" id="KW-0732">Signal</keyword>
<name>A0A1Q3CQK8_CEPFO</name>
<evidence type="ECO:0000256" key="1">
    <source>
        <dbReference type="SAM" id="Phobius"/>
    </source>
</evidence>
<feature type="transmembrane region" description="Helical" evidence="1">
    <location>
        <begin position="87"/>
        <end position="104"/>
    </location>
</feature>
<dbReference type="EMBL" id="BDDD01002623">
    <property type="protein sequence ID" value="GAV82381.1"/>
    <property type="molecule type" value="Genomic_DNA"/>
</dbReference>
<evidence type="ECO:0000313" key="3">
    <source>
        <dbReference type="EMBL" id="GAV82381.1"/>
    </source>
</evidence>
<dbReference type="Proteomes" id="UP000187406">
    <property type="component" value="Unassembled WGS sequence"/>
</dbReference>
<feature type="transmembrane region" description="Helical" evidence="1">
    <location>
        <begin position="124"/>
        <end position="144"/>
    </location>
</feature>
<feature type="chain" id="PRO_5012139875" evidence="2">
    <location>
        <begin position="23"/>
        <end position="158"/>
    </location>
</feature>
<dbReference type="InParanoid" id="A0A1Q3CQK8"/>
<keyword evidence="1" id="KW-1133">Transmembrane helix</keyword>
<accession>A0A1Q3CQK8</accession>
<dbReference type="PANTHER" id="PTHR31474">
    <property type="entry name" value="HR-LIKE LESION-INDUCER"/>
    <property type="match status" value="1"/>
</dbReference>
<comment type="caution">
    <text evidence="3">The sequence shown here is derived from an EMBL/GenBank/DDBJ whole genome shotgun (WGS) entry which is preliminary data.</text>
</comment>
<feature type="signal peptide" evidence="2">
    <location>
        <begin position="1"/>
        <end position="22"/>
    </location>
</feature>
<keyword evidence="4" id="KW-1185">Reference proteome</keyword>
<keyword evidence="1" id="KW-0812">Transmembrane</keyword>
<organism evidence="3 4">
    <name type="scientific">Cephalotus follicularis</name>
    <name type="common">Albany pitcher plant</name>
    <dbReference type="NCBI Taxonomy" id="3775"/>
    <lineage>
        <taxon>Eukaryota</taxon>
        <taxon>Viridiplantae</taxon>
        <taxon>Streptophyta</taxon>
        <taxon>Embryophyta</taxon>
        <taxon>Tracheophyta</taxon>
        <taxon>Spermatophyta</taxon>
        <taxon>Magnoliopsida</taxon>
        <taxon>eudicotyledons</taxon>
        <taxon>Gunneridae</taxon>
        <taxon>Pentapetalae</taxon>
        <taxon>rosids</taxon>
        <taxon>fabids</taxon>
        <taxon>Oxalidales</taxon>
        <taxon>Cephalotaceae</taxon>
        <taxon>Cephalotus</taxon>
    </lineage>
</organism>
<reference evidence="4" key="1">
    <citation type="submission" date="2016-04" db="EMBL/GenBank/DDBJ databases">
        <title>Cephalotus genome sequencing.</title>
        <authorList>
            <person name="Fukushima K."/>
            <person name="Hasebe M."/>
            <person name="Fang X."/>
        </authorList>
    </citation>
    <scope>NUCLEOTIDE SEQUENCE [LARGE SCALE GENOMIC DNA]</scope>
    <source>
        <strain evidence="4">cv. St1</strain>
    </source>
</reference>
<dbReference type="InterPro" id="IPR008637">
    <property type="entry name" value="HR_lesion"/>
</dbReference>
<proteinExistence type="predicted"/>
<keyword evidence="1" id="KW-0472">Membrane</keyword>
<evidence type="ECO:0000313" key="4">
    <source>
        <dbReference type="Proteomes" id="UP000187406"/>
    </source>
</evidence>
<dbReference type="PANTHER" id="PTHR31474:SF4">
    <property type="entry name" value="NICOTIANA LESION-INDUCING LIKE"/>
    <property type="match status" value="1"/>
</dbReference>
<sequence length="158" mass="17897">MGFFSFLGRLLFASLFILSAWQMYSEFDVHGGPAAKQLLPNYTFAKELLASKFGMGVVDVKDVVAAIIFFKGFGGFLFVFGNSFGAYLLIFYLVLLATTTPFLYDFYNYNLNDPEFSIHLNDLLQIVALLGALLFFVGMRNTMLRRQRKKKAPKPKTN</sequence>
<dbReference type="OrthoDB" id="529675at2759"/>
<gene>
    <name evidence="3" type="ORF">CFOL_v3_25833</name>
</gene>
<protein>
    <submittedName>
        <fullName evidence="3">HR_lesion domain-containing protein</fullName>
    </submittedName>
</protein>
<dbReference type="Pfam" id="PF05514">
    <property type="entry name" value="HR_lesion"/>
    <property type="match status" value="1"/>
</dbReference>
<evidence type="ECO:0000256" key="2">
    <source>
        <dbReference type="SAM" id="SignalP"/>
    </source>
</evidence>